<gene>
    <name evidence="1" type="ORF">MENTE1834_LOCUS16977</name>
</gene>
<accession>A0ACB0YVV8</accession>
<dbReference type="EMBL" id="CAVMJV010000019">
    <property type="protein sequence ID" value="CAK5064244.1"/>
    <property type="molecule type" value="Genomic_DNA"/>
</dbReference>
<evidence type="ECO:0000313" key="2">
    <source>
        <dbReference type="Proteomes" id="UP001497535"/>
    </source>
</evidence>
<protein>
    <submittedName>
        <fullName evidence="1">Uncharacterized protein</fullName>
    </submittedName>
</protein>
<keyword evidence="2" id="KW-1185">Reference proteome</keyword>
<sequence>MLKVESFVRRIRHSSTMIPMEYFDDYNCLEDLLNSGHNILTKHEAFSVGIF</sequence>
<reference evidence="1" key="1">
    <citation type="submission" date="2023-11" db="EMBL/GenBank/DDBJ databases">
        <authorList>
            <person name="Poullet M."/>
        </authorList>
    </citation>
    <scope>NUCLEOTIDE SEQUENCE</scope>
    <source>
        <strain evidence="1">E1834</strain>
    </source>
</reference>
<dbReference type="Proteomes" id="UP001497535">
    <property type="component" value="Unassembled WGS sequence"/>
</dbReference>
<organism evidence="1 2">
    <name type="scientific">Meloidogyne enterolobii</name>
    <name type="common">Root-knot nematode worm</name>
    <name type="synonym">Meloidogyne mayaguensis</name>
    <dbReference type="NCBI Taxonomy" id="390850"/>
    <lineage>
        <taxon>Eukaryota</taxon>
        <taxon>Metazoa</taxon>
        <taxon>Ecdysozoa</taxon>
        <taxon>Nematoda</taxon>
        <taxon>Chromadorea</taxon>
        <taxon>Rhabditida</taxon>
        <taxon>Tylenchina</taxon>
        <taxon>Tylenchomorpha</taxon>
        <taxon>Tylenchoidea</taxon>
        <taxon>Meloidogynidae</taxon>
        <taxon>Meloidogyninae</taxon>
        <taxon>Meloidogyne</taxon>
    </lineage>
</organism>
<comment type="caution">
    <text evidence="1">The sequence shown here is derived from an EMBL/GenBank/DDBJ whole genome shotgun (WGS) entry which is preliminary data.</text>
</comment>
<evidence type="ECO:0000313" key="1">
    <source>
        <dbReference type="EMBL" id="CAK5064244.1"/>
    </source>
</evidence>
<name>A0ACB0YVV8_MELEN</name>
<proteinExistence type="predicted"/>